<dbReference type="Proteomes" id="UP000029995">
    <property type="component" value="Unassembled WGS sequence"/>
</dbReference>
<comment type="caution">
    <text evidence="8">The sequence shown here is derived from an EMBL/GenBank/DDBJ whole genome shotgun (WGS) entry which is preliminary data.</text>
</comment>
<comment type="similarity">
    <text evidence="6">Belongs to the binding-protein-dependent transport system permease family.</text>
</comment>
<evidence type="ECO:0000256" key="4">
    <source>
        <dbReference type="ARBA" id="ARBA00022989"/>
    </source>
</evidence>
<dbReference type="OrthoDB" id="7820570at2"/>
<dbReference type="Gene3D" id="1.10.3720.10">
    <property type="entry name" value="MetI-like"/>
    <property type="match status" value="1"/>
</dbReference>
<evidence type="ECO:0000313" key="8">
    <source>
        <dbReference type="EMBL" id="KGM32928.1"/>
    </source>
</evidence>
<feature type="transmembrane region" description="Helical" evidence="6">
    <location>
        <begin position="254"/>
        <end position="273"/>
    </location>
</feature>
<evidence type="ECO:0000256" key="1">
    <source>
        <dbReference type="ARBA" id="ARBA00004651"/>
    </source>
</evidence>
<evidence type="ECO:0000256" key="2">
    <source>
        <dbReference type="ARBA" id="ARBA00022448"/>
    </source>
</evidence>
<proteinExistence type="inferred from homology"/>
<evidence type="ECO:0000313" key="9">
    <source>
        <dbReference type="Proteomes" id="UP000029995"/>
    </source>
</evidence>
<keyword evidence="3 6" id="KW-0812">Transmembrane</keyword>
<reference evidence="8 9" key="1">
    <citation type="submission" date="2014-01" db="EMBL/GenBank/DDBJ databases">
        <title>Genome sequence determination for a cystic fibrosis isolate, Inquilinus limosus.</title>
        <authorList>
            <person name="Pino M."/>
            <person name="Di Conza J."/>
            <person name="Gutkind G."/>
        </authorList>
    </citation>
    <scope>NUCLEOTIDE SEQUENCE [LARGE SCALE GENOMIC DNA]</scope>
    <source>
        <strain evidence="8 9">MP06</strain>
    </source>
</reference>
<feature type="transmembrane region" description="Helical" evidence="6">
    <location>
        <begin position="145"/>
        <end position="167"/>
    </location>
</feature>
<evidence type="ECO:0000259" key="7">
    <source>
        <dbReference type="PROSITE" id="PS50928"/>
    </source>
</evidence>
<dbReference type="SUPFAM" id="SSF161098">
    <property type="entry name" value="MetI-like"/>
    <property type="match status" value="1"/>
</dbReference>
<dbReference type="PANTHER" id="PTHR30043">
    <property type="entry name" value="PHOSPHONATES TRANSPORT SYSTEM PERMEASE PROTEIN"/>
    <property type="match status" value="1"/>
</dbReference>
<dbReference type="GO" id="GO:0015416">
    <property type="term" value="F:ABC-type phosphonate transporter activity"/>
    <property type="evidence" value="ECO:0007669"/>
    <property type="project" value="InterPro"/>
</dbReference>
<dbReference type="CDD" id="cd06261">
    <property type="entry name" value="TM_PBP2"/>
    <property type="match status" value="1"/>
</dbReference>
<name>A0A0A0D548_9PROT</name>
<dbReference type="NCBIfam" id="TIGR01097">
    <property type="entry name" value="PhnE"/>
    <property type="match status" value="1"/>
</dbReference>
<evidence type="ECO:0000256" key="6">
    <source>
        <dbReference type="RuleBase" id="RU363032"/>
    </source>
</evidence>
<accession>A0A0A0D548</accession>
<feature type="transmembrane region" description="Helical" evidence="6">
    <location>
        <begin position="98"/>
        <end position="124"/>
    </location>
</feature>
<feature type="transmembrane region" description="Helical" evidence="6">
    <location>
        <begin position="32"/>
        <end position="50"/>
    </location>
</feature>
<dbReference type="InterPro" id="IPR035906">
    <property type="entry name" value="MetI-like_sf"/>
</dbReference>
<gene>
    <name evidence="8" type="ORF">P409_18650</name>
</gene>
<dbReference type="RefSeq" id="WP_034841195.1">
    <property type="nucleotide sequence ID" value="NZ_JANX01000246.1"/>
</dbReference>
<sequence>MGARFARIRPIDVDHARAALPRAFGRPLGERLVRAALLLLAAAYLGYLLWTFDFSPARLYEGLVSPNGLFVIAAQMVSWHGMADWQYGEIFTALGQTVAMAFIGTLIASLVAIPLGFLGARNIVPIGVLRFGFRRLFDGLRGVDQLIWALVFVRAVGLGPLAGILAICVSDIGSLSKLYAEAIETAEKRQIEGVRSTGASTLAVLRFGVLPQAIPLFLSQALYFFESNTRSATILGIVGAGGIGLQISERIKILAWDQVAFILILVLAVVALIDTLSKWLRLKLIGREAARG</sequence>
<dbReference type="AlphaFoldDB" id="A0A0A0D548"/>
<feature type="transmembrane region" description="Helical" evidence="6">
    <location>
        <begin position="232"/>
        <end position="248"/>
    </location>
</feature>
<evidence type="ECO:0000256" key="5">
    <source>
        <dbReference type="ARBA" id="ARBA00023136"/>
    </source>
</evidence>
<keyword evidence="2 6" id="KW-0813">Transport</keyword>
<dbReference type="PROSITE" id="PS50928">
    <property type="entry name" value="ABC_TM1"/>
    <property type="match status" value="1"/>
</dbReference>
<comment type="subcellular location">
    <subcellularLocation>
        <location evidence="1 6">Cell membrane</location>
        <topology evidence="1 6">Multi-pass membrane protein</topology>
    </subcellularLocation>
</comment>
<dbReference type="InterPro" id="IPR005769">
    <property type="entry name" value="PhnE/PtxC"/>
</dbReference>
<dbReference type="PANTHER" id="PTHR30043:SF9">
    <property type="entry name" value="PHOSPHONATES TRANSPORT SYSTEM PERMEASE PROTEIN"/>
    <property type="match status" value="1"/>
</dbReference>
<feature type="domain" description="ABC transmembrane type-1" evidence="7">
    <location>
        <begin position="94"/>
        <end position="277"/>
    </location>
</feature>
<dbReference type="EMBL" id="JANX01000246">
    <property type="protein sequence ID" value="KGM32928.1"/>
    <property type="molecule type" value="Genomic_DNA"/>
</dbReference>
<evidence type="ECO:0000256" key="3">
    <source>
        <dbReference type="ARBA" id="ARBA00022692"/>
    </source>
</evidence>
<feature type="transmembrane region" description="Helical" evidence="6">
    <location>
        <begin position="203"/>
        <end position="225"/>
    </location>
</feature>
<keyword evidence="4 6" id="KW-1133">Transmembrane helix</keyword>
<dbReference type="InterPro" id="IPR000515">
    <property type="entry name" value="MetI-like"/>
</dbReference>
<dbReference type="GO" id="GO:0005886">
    <property type="term" value="C:plasma membrane"/>
    <property type="evidence" value="ECO:0007669"/>
    <property type="project" value="UniProtKB-SubCell"/>
</dbReference>
<dbReference type="Pfam" id="PF00528">
    <property type="entry name" value="BPD_transp_1"/>
    <property type="match status" value="1"/>
</dbReference>
<protein>
    <submittedName>
        <fullName evidence="8">Phosphonate ABC transporter permease</fullName>
    </submittedName>
</protein>
<keyword evidence="5 6" id="KW-0472">Membrane</keyword>
<organism evidence="8 9">
    <name type="scientific">Inquilinus limosus MP06</name>
    <dbReference type="NCBI Taxonomy" id="1398085"/>
    <lineage>
        <taxon>Bacteria</taxon>
        <taxon>Pseudomonadati</taxon>
        <taxon>Pseudomonadota</taxon>
        <taxon>Alphaproteobacteria</taxon>
        <taxon>Rhodospirillales</taxon>
        <taxon>Rhodospirillaceae</taxon>
        <taxon>Inquilinus</taxon>
    </lineage>
</organism>